<evidence type="ECO:0000313" key="4">
    <source>
        <dbReference type="WormBase" id="CBG21417"/>
    </source>
</evidence>
<dbReference type="EMBL" id="HE601136">
    <property type="protein sequence ID" value="CAP38227.1"/>
    <property type="molecule type" value="Genomic_DNA"/>
</dbReference>
<feature type="region of interest" description="Disordered" evidence="1">
    <location>
        <begin position="186"/>
        <end position="239"/>
    </location>
</feature>
<organism evidence="2 3">
    <name type="scientific">Caenorhabditis briggsae</name>
    <dbReference type="NCBI Taxonomy" id="6238"/>
    <lineage>
        <taxon>Eukaryota</taxon>
        <taxon>Metazoa</taxon>
        <taxon>Ecdysozoa</taxon>
        <taxon>Nematoda</taxon>
        <taxon>Chromadorea</taxon>
        <taxon>Rhabditida</taxon>
        <taxon>Rhabditina</taxon>
        <taxon>Rhabditomorpha</taxon>
        <taxon>Rhabditoidea</taxon>
        <taxon>Rhabditidae</taxon>
        <taxon>Peloderinae</taxon>
        <taxon>Caenorhabditis</taxon>
    </lineage>
</organism>
<reference evidence="2 3" key="2">
    <citation type="journal article" date="2011" name="PLoS Genet.">
        <title>Caenorhabditis briggsae recombinant inbred line genotypes reveal inter-strain incompatibility and the evolution of recombination.</title>
        <authorList>
            <person name="Ross J.A."/>
            <person name="Koboldt D.C."/>
            <person name="Staisch J.E."/>
            <person name="Chamberlin H.M."/>
            <person name="Gupta B.P."/>
            <person name="Miller R.D."/>
            <person name="Baird S.E."/>
            <person name="Haag E.S."/>
        </authorList>
    </citation>
    <scope>NUCLEOTIDE SEQUENCE [LARGE SCALE GENOMIC DNA]</scope>
    <source>
        <strain evidence="2 3">AF16</strain>
    </source>
</reference>
<feature type="region of interest" description="Disordered" evidence="1">
    <location>
        <begin position="356"/>
        <end position="377"/>
    </location>
</feature>
<dbReference type="GeneID" id="8588982"/>
<feature type="compositionally biased region" description="Basic and acidic residues" evidence="1">
    <location>
        <begin position="35"/>
        <end position="50"/>
    </location>
</feature>
<dbReference type="InParanoid" id="A8Y010"/>
<evidence type="ECO:0000313" key="2">
    <source>
        <dbReference type="EMBL" id="CAP38227.1"/>
    </source>
</evidence>
<feature type="region of interest" description="Disordered" evidence="1">
    <location>
        <begin position="1"/>
        <end position="50"/>
    </location>
</feature>
<gene>
    <name evidence="2 4" type="ORF">CBG21417</name>
    <name evidence="2" type="ORF">CBG_21417</name>
</gene>
<feature type="region of interest" description="Disordered" evidence="1">
    <location>
        <begin position="266"/>
        <end position="315"/>
    </location>
</feature>
<dbReference type="AlphaFoldDB" id="A8Y010"/>
<dbReference type="KEGG" id="cbr:CBG_21417"/>
<dbReference type="Proteomes" id="UP000008549">
    <property type="component" value="Unassembled WGS sequence"/>
</dbReference>
<reference evidence="2 3" key="1">
    <citation type="journal article" date="2003" name="PLoS Biol.">
        <title>The genome sequence of Caenorhabditis briggsae: a platform for comparative genomics.</title>
        <authorList>
            <person name="Stein L.D."/>
            <person name="Bao Z."/>
            <person name="Blasiar D."/>
            <person name="Blumenthal T."/>
            <person name="Brent M.R."/>
            <person name="Chen N."/>
            <person name="Chinwalla A."/>
            <person name="Clarke L."/>
            <person name="Clee C."/>
            <person name="Coghlan A."/>
            <person name="Coulson A."/>
            <person name="D'Eustachio P."/>
            <person name="Fitch D.H."/>
            <person name="Fulton L.A."/>
            <person name="Fulton R.E."/>
            <person name="Griffiths-Jones S."/>
            <person name="Harris T.W."/>
            <person name="Hillier L.W."/>
            <person name="Kamath R."/>
            <person name="Kuwabara P.E."/>
            <person name="Mardis E.R."/>
            <person name="Marra M.A."/>
            <person name="Miner T.L."/>
            <person name="Minx P."/>
            <person name="Mullikin J.C."/>
            <person name="Plumb R.W."/>
            <person name="Rogers J."/>
            <person name="Schein J.E."/>
            <person name="Sohrmann M."/>
            <person name="Spieth J."/>
            <person name="Stajich J.E."/>
            <person name="Wei C."/>
            <person name="Willey D."/>
            <person name="Wilson R.K."/>
            <person name="Durbin R."/>
            <person name="Waterston R.H."/>
        </authorList>
    </citation>
    <scope>NUCLEOTIDE SEQUENCE [LARGE SCALE GENOMIC DNA]</scope>
    <source>
        <strain evidence="2 3">AF16</strain>
    </source>
</reference>
<feature type="compositionally biased region" description="Polar residues" evidence="1">
    <location>
        <begin position="496"/>
        <end position="505"/>
    </location>
</feature>
<accession>A8Y010</accession>
<feature type="compositionally biased region" description="Basic and acidic residues" evidence="1">
    <location>
        <begin position="302"/>
        <end position="315"/>
    </location>
</feature>
<feature type="region of interest" description="Disordered" evidence="1">
    <location>
        <begin position="485"/>
        <end position="505"/>
    </location>
</feature>
<evidence type="ECO:0000313" key="3">
    <source>
        <dbReference type="Proteomes" id="UP000008549"/>
    </source>
</evidence>
<dbReference type="STRING" id="6238.A8Y010"/>
<dbReference type="CTD" id="8588982"/>
<dbReference type="RefSeq" id="XP_002646983.1">
    <property type="nucleotide sequence ID" value="XM_002646937.1"/>
</dbReference>
<name>A8Y010_CAEBR</name>
<feature type="compositionally biased region" description="Polar residues" evidence="1">
    <location>
        <begin position="1"/>
        <end position="18"/>
    </location>
</feature>
<feature type="compositionally biased region" description="Basic and acidic residues" evidence="1">
    <location>
        <begin position="402"/>
        <end position="415"/>
    </location>
</feature>
<protein>
    <submittedName>
        <fullName evidence="2">Protein CBG21417</fullName>
    </submittedName>
</protein>
<feature type="compositionally biased region" description="Polar residues" evidence="1">
    <location>
        <begin position="191"/>
        <end position="204"/>
    </location>
</feature>
<sequence length="505" mass="59377">MSSPSTSQTTNASGQMSDLLNCAQMEKKSVKKKELKKENSRMKKEIEEMQKKHKEEIEKLKMEVQEVQKSKRKVEKALREEENRNEEFYDEMTKNPTWSQLMKAMGRAQDENKKLRKKVDKLEEYEKLYKEAVLDKYVCERELKCFKKGFNEMGKTVNSEEFGRKEKFKQMAEKLVEIKRKMEDEAKELVSENNQKDIPSTSGGPPQKKDHDAPESPVNDDFQPNPANRNPEVPEVTLEMYMAAKDADKTAKALLEKQKKTIEDLEKTIEENEPETEEKKKALTAKIDKAKRKRSKASNSKKTFENLTEEKRNRGNDIELRIIEMEKENAKMRKELGSDFIETSYKEKIEELKAKINKAKESKRKSQDTEKHEDNGTSIKLVQELKRKIREDYHLKKLLDSLKKTKEDNAEREEQTQEVEGNLNDRMDRNVMEGKLGCFKNVFAEIEGIDKLNGIRVEEKYKKMYEKLREIEGKQRKIEDEMRIKLNELDRREDVPSTSGPRRLN</sequence>
<dbReference type="OMA" id="WAINEES"/>
<dbReference type="WormBase" id="CBG21417">
    <property type="protein sequence ID" value="CBP39228"/>
    <property type="gene ID" value="WBGene00040198"/>
</dbReference>
<feature type="compositionally biased region" description="Basic and acidic residues" evidence="1">
    <location>
        <begin position="356"/>
        <end position="375"/>
    </location>
</feature>
<dbReference type="HOGENOM" id="CLU_539945_0_0_1"/>
<proteinExistence type="predicted"/>
<evidence type="ECO:0000256" key="1">
    <source>
        <dbReference type="SAM" id="MobiDB-lite"/>
    </source>
</evidence>
<feature type="region of interest" description="Disordered" evidence="1">
    <location>
        <begin position="402"/>
        <end position="426"/>
    </location>
</feature>
<feature type="compositionally biased region" description="Basic and acidic residues" evidence="1">
    <location>
        <begin position="485"/>
        <end position="495"/>
    </location>
</feature>
<keyword evidence="3" id="KW-1185">Reference proteome</keyword>